<gene>
    <name evidence="1" type="ORF">HER31_09350</name>
</gene>
<accession>A0A6H1UEP8</accession>
<keyword evidence="2" id="KW-1185">Reference proteome</keyword>
<sequence>MITKVKPDNGAREGRYLALAIAIILAIGALALPHHQSGSNLSKLSSNQIAVEQLPKTQLPPLRELNIANEELQFYQQDEQRWPTVAELTDEFIAPFSDQQWQWQQPQHGIYLGHNGQWSLLLDAVQQQIWLRPSVHAPFVAPLDHYLEGQWQHVLFNLGNDLGDTH</sequence>
<evidence type="ECO:0000313" key="1">
    <source>
        <dbReference type="EMBL" id="QIZ77070.1"/>
    </source>
</evidence>
<evidence type="ECO:0000313" key="2">
    <source>
        <dbReference type="Proteomes" id="UP000501602"/>
    </source>
</evidence>
<organism evidence="1 2">
    <name type="scientific">Ferrimonas lipolytica</name>
    <dbReference type="NCBI Taxonomy" id="2724191"/>
    <lineage>
        <taxon>Bacteria</taxon>
        <taxon>Pseudomonadati</taxon>
        <taxon>Pseudomonadota</taxon>
        <taxon>Gammaproteobacteria</taxon>
        <taxon>Alteromonadales</taxon>
        <taxon>Ferrimonadaceae</taxon>
        <taxon>Ferrimonas</taxon>
    </lineage>
</organism>
<dbReference type="KEGG" id="fes:HER31_09350"/>
<dbReference type="Pfam" id="PF19659">
    <property type="entry name" value="DUF6162"/>
    <property type="match status" value="1"/>
</dbReference>
<dbReference type="Proteomes" id="UP000501602">
    <property type="component" value="Chromosome"/>
</dbReference>
<dbReference type="InterPro" id="IPR046160">
    <property type="entry name" value="DUF6162"/>
</dbReference>
<reference evidence="1 2" key="1">
    <citation type="submission" date="2020-04" db="EMBL/GenBank/DDBJ databases">
        <title>Ferrimonas sp. S7 isolated from sea water.</title>
        <authorList>
            <person name="Bae S.S."/>
            <person name="Baek K."/>
        </authorList>
    </citation>
    <scope>NUCLEOTIDE SEQUENCE [LARGE SCALE GENOMIC DNA]</scope>
    <source>
        <strain evidence="1 2">S7</strain>
    </source>
</reference>
<proteinExistence type="predicted"/>
<protein>
    <submittedName>
        <fullName evidence="1">Uncharacterized protein</fullName>
    </submittedName>
</protein>
<dbReference type="EMBL" id="CP051180">
    <property type="protein sequence ID" value="QIZ77070.1"/>
    <property type="molecule type" value="Genomic_DNA"/>
</dbReference>
<dbReference type="AlphaFoldDB" id="A0A6H1UEP8"/>
<dbReference type="RefSeq" id="WP_168660331.1">
    <property type="nucleotide sequence ID" value="NZ_CP051180.1"/>
</dbReference>
<name>A0A6H1UEP8_9GAMM</name>